<comment type="similarity">
    <text evidence="2">Belongs to the binding-protein-dependent transport system permease family. FecCD subfamily.</text>
</comment>
<dbReference type="Gene3D" id="1.10.3470.10">
    <property type="entry name" value="ABC transporter involved in vitamin B12 uptake, BtuC"/>
    <property type="match status" value="1"/>
</dbReference>
<gene>
    <name evidence="9" type="ORF">SAMN04488516_11248</name>
</gene>
<evidence type="ECO:0000256" key="8">
    <source>
        <dbReference type="SAM" id="Phobius"/>
    </source>
</evidence>
<sequence>MSECTFSYNKQFNRKKNLLFRWILFLFICIITFTLLGTYKLTIPEIINIFLGQENSLKRTILLNIRLPRIFSAVIGGCGLSLAGILIQGILKNPLASPSTLGITHGAAFGASLSVIIFGNKFLSTSTFAFLGAISGSIVILYLSRLKRLSSESIILAGVAISSLFSAATILIQYLADETQLASVVFWTFGDVARANWTEIMIMGILVIFSAIYSFAKSWELNALDCGEETAYTLGINIQRIKITLILISSLLAAIITSFLGIIAFVGLISPHLARKLTGNNFLLLLPCSCVIGAVLLLGADNIARNIFHLGNLPVGITTSFLGAPMFLYLLMRSSRWF</sequence>
<dbReference type="InterPro" id="IPR000522">
    <property type="entry name" value="ABC_transptr_permease_BtuC"/>
</dbReference>
<keyword evidence="3" id="KW-0813">Transport</keyword>
<keyword evidence="5 8" id="KW-0812">Transmembrane</keyword>
<feature type="transmembrane region" description="Helical" evidence="8">
    <location>
        <begin position="155"/>
        <end position="176"/>
    </location>
</feature>
<keyword evidence="10" id="KW-1185">Reference proteome</keyword>
<reference evidence="9 10" key="1">
    <citation type="submission" date="2016-10" db="EMBL/GenBank/DDBJ databases">
        <authorList>
            <person name="de Groot N.N."/>
        </authorList>
    </citation>
    <scope>NUCLEOTIDE SEQUENCE [LARGE SCALE GENOMIC DNA]</scope>
    <source>
        <strain evidence="9 10">DSM 15269</strain>
    </source>
</reference>
<feature type="transmembrane region" description="Helical" evidence="8">
    <location>
        <begin position="18"/>
        <end position="39"/>
    </location>
</feature>
<dbReference type="Pfam" id="PF01032">
    <property type="entry name" value="FecCD"/>
    <property type="match status" value="1"/>
</dbReference>
<dbReference type="SUPFAM" id="SSF81345">
    <property type="entry name" value="ABC transporter involved in vitamin B12 uptake, BtuC"/>
    <property type="match status" value="1"/>
</dbReference>
<proteinExistence type="inferred from homology"/>
<comment type="subcellular location">
    <subcellularLocation>
        <location evidence="1">Cell membrane</location>
        <topology evidence="1">Multi-pass membrane protein</topology>
    </subcellularLocation>
</comment>
<evidence type="ECO:0000256" key="3">
    <source>
        <dbReference type="ARBA" id="ARBA00022448"/>
    </source>
</evidence>
<feature type="transmembrane region" description="Helical" evidence="8">
    <location>
        <begin position="196"/>
        <end position="216"/>
    </location>
</feature>
<protein>
    <submittedName>
        <fullName evidence="9">Iron complex transport system permease protein</fullName>
    </submittedName>
</protein>
<feature type="transmembrane region" description="Helical" evidence="8">
    <location>
        <begin position="70"/>
        <end position="87"/>
    </location>
</feature>
<evidence type="ECO:0000256" key="6">
    <source>
        <dbReference type="ARBA" id="ARBA00022989"/>
    </source>
</evidence>
<dbReference type="OrthoDB" id="9782305at2"/>
<dbReference type="FunFam" id="1.10.3470.10:FF:000001">
    <property type="entry name" value="Vitamin B12 ABC transporter permease BtuC"/>
    <property type="match status" value="1"/>
</dbReference>
<name>A0A1H0FHE4_9BACT</name>
<evidence type="ECO:0000256" key="5">
    <source>
        <dbReference type="ARBA" id="ARBA00022692"/>
    </source>
</evidence>
<accession>A0A1H0FHE4</accession>
<evidence type="ECO:0000256" key="2">
    <source>
        <dbReference type="ARBA" id="ARBA00007935"/>
    </source>
</evidence>
<dbReference type="PANTHER" id="PTHR30472:SF25">
    <property type="entry name" value="ABC TRANSPORTER PERMEASE PROTEIN MJ0876-RELATED"/>
    <property type="match status" value="1"/>
</dbReference>
<dbReference type="GO" id="GO:0033214">
    <property type="term" value="P:siderophore-iron import into cell"/>
    <property type="evidence" value="ECO:0007669"/>
    <property type="project" value="TreeGrafter"/>
</dbReference>
<keyword evidence="6 8" id="KW-1133">Transmembrane helix</keyword>
<dbReference type="EMBL" id="FNIN01000012">
    <property type="protein sequence ID" value="SDN94093.1"/>
    <property type="molecule type" value="Genomic_DNA"/>
</dbReference>
<feature type="transmembrane region" description="Helical" evidence="8">
    <location>
        <begin position="245"/>
        <end position="270"/>
    </location>
</feature>
<feature type="transmembrane region" description="Helical" evidence="8">
    <location>
        <begin position="99"/>
        <end position="119"/>
    </location>
</feature>
<keyword evidence="7 8" id="KW-0472">Membrane</keyword>
<dbReference type="STRING" id="206665.SAMN04488516_11248"/>
<dbReference type="PANTHER" id="PTHR30472">
    <property type="entry name" value="FERRIC ENTEROBACTIN TRANSPORT SYSTEM PERMEASE PROTEIN"/>
    <property type="match status" value="1"/>
</dbReference>
<feature type="transmembrane region" description="Helical" evidence="8">
    <location>
        <begin position="125"/>
        <end position="143"/>
    </location>
</feature>
<dbReference type="RefSeq" id="WP_092066124.1">
    <property type="nucleotide sequence ID" value="NZ_FNIN01000012.1"/>
</dbReference>
<evidence type="ECO:0000256" key="4">
    <source>
        <dbReference type="ARBA" id="ARBA00022475"/>
    </source>
</evidence>
<dbReference type="InterPro" id="IPR037294">
    <property type="entry name" value="ABC_BtuC-like"/>
</dbReference>
<keyword evidence="4" id="KW-1003">Cell membrane</keyword>
<dbReference type="Proteomes" id="UP000199602">
    <property type="component" value="Unassembled WGS sequence"/>
</dbReference>
<organism evidence="9 10">
    <name type="scientific">Desulfonauticus submarinus</name>
    <dbReference type="NCBI Taxonomy" id="206665"/>
    <lineage>
        <taxon>Bacteria</taxon>
        <taxon>Pseudomonadati</taxon>
        <taxon>Thermodesulfobacteriota</taxon>
        <taxon>Desulfovibrionia</taxon>
        <taxon>Desulfovibrionales</taxon>
        <taxon>Desulfonauticaceae</taxon>
        <taxon>Desulfonauticus</taxon>
    </lineage>
</organism>
<dbReference type="GO" id="GO:0022857">
    <property type="term" value="F:transmembrane transporter activity"/>
    <property type="evidence" value="ECO:0007669"/>
    <property type="project" value="InterPro"/>
</dbReference>
<dbReference type="AlphaFoldDB" id="A0A1H0FHE4"/>
<dbReference type="CDD" id="cd06550">
    <property type="entry name" value="TM_ABC_iron-siderophores_like"/>
    <property type="match status" value="1"/>
</dbReference>
<evidence type="ECO:0000256" key="1">
    <source>
        <dbReference type="ARBA" id="ARBA00004651"/>
    </source>
</evidence>
<evidence type="ECO:0000313" key="10">
    <source>
        <dbReference type="Proteomes" id="UP000199602"/>
    </source>
</evidence>
<feature type="transmembrane region" description="Helical" evidence="8">
    <location>
        <begin position="282"/>
        <end position="300"/>
    </location>
</feature>
<dbReference type="GO" id="GO:0005886">
    <property type="term" value="C:plasma membrane"/>
    <property type="evidence" value="ECO:0007669"/>
    <property type="project" value="UniProtKB-SubCell"/>
</dbReference>
<evidence type="ECO:0000313" key="9">
    <source>
        <dbReference type="EMBL" id="SDN94093.1"/>
    </source>
</evidence>
<evidence type="ECO:0000256" key="7">
    <source>
        <dbReference type="ARBA" id="ARBA00023136"/>
    </source>
</evidence>
<feature type="transmembrane region" description="Helical" evidence="8">
    <location>
        <begin position="312"/>
        <end position="332"/>
    </location>
</feature>